<evidence type="ECO:0000259" key="1">
    <source>
        <dbReference type="Pfam" id="PF01609"/>
    </source>
</evidence>
<dbReference type="RefSeq" id="WP_274455144.1">
    <property type="nucleotide sequence ID" value="NZ_CP067097.1"/>
</dbReference>
<dbReference type="PANTHER" id="PTHR34614:SF2">
    <property type="entry name" value="TRANSPOSASE IS4-LIKE DOMAIN-CONTAINING PROTEIN"/>
    <property type="match status" value="1"/>
</dbReference>
<gene>
    <name evidence="3" type="ORF">J2S03_003518</name>
</gene>
<sequence length="569" mass="65063">MIADMRPLVMGASALWSRLIDQFGWVEMIDKQADRDGDRLSVGTRLKALLINIGTDRKALYKVQEFYEKRDVEVLLGAGVSATDLNDDALGRALDILYDMGLDALYPKLALKTVNQLKVMDHFDDLLPVHSDTTSVSLYGEYAQQDDAPESSEDNFAVARGYSKDHRPDLKQIIFGQCTLRGVTLCANVDKGNQDDHTWNNENITRLAGLLEEQTDKELLYVADSAVVTEENLKLLADEGIHFVSRLPSNFKLCQELKRSAWEKEKAWRDVGQIAAADDASTYKIQSFRRELYGRTYRLIAVRSTGLAKQKEHKLEDVLQREKTALEKAVEKAQKVTYSCAEDAEAAAKALVHQHRKALHRLQITVDTEQIQEKRARRGRPRKDESAPGVRTVYRLNVKIASPDEQTLQLWRERESTFVLITDIRDDQRVADERVLRLYKDQIEVENRFRYLKSPYHVGPVFLQKPSRVKAFGYVMLMSLLMYSAFEYILREQMAKETEPLILPGKRKSFRPTGISVLEMFDEMTTIWIESGDGRQRMTARPHDPQIERILAFFGMDLNIYSEVASSGC</sequence>
<dbReference type="PANTHER" id="PTHR34614">
    <property type="match status" value="1"/>
</dbReference>
<dbReference type="InterPro" id="IPR047654">
    <property type="entry name" value="IS1634_transpos"/>
</dbReference>
<dbReference type="Pfam" id="PF01609">
    <property type="entry name" value="DDE_Tnp_1"/>
    <property type="match status" value="1"/>
</dbReference>
<comment type="caution">
    <text evidence="3">The sequence shown here is derived from an EMBL/GenBank/DDBJ whole genome shotgun (WGS) entry which is preliminary data.</text>
</comment>
<dbReference type="InterPro" id="IPR012337">
    <property type="entry name" value="RNaseH-like_sf"/>
</dbReference>
<dbReference type="InterPro" id="IPR025457">
    <property type="entry name" value="DUF4277"/>
</dbReference>
<proteinExistence type="predicted"/>
<dbReference type="EMBL" id="JAUSTP010000073">
    <property type="protein sequence ID" value="MDQ0191645.1"/>
    <property type="molecule type" value="Genomic_DNA"/>
</dbReference>
<organism evidence="3 4">
    <name type="scientific">Alicyclobacillus cycloheptanicus</name>
    <dbReference type="NCBI Taxonomy" id="1457"/>
    <lineage>
        <taxon>Bacteria</taxon>
        <taxon>Bacillati</taxon>
        <taxon>Bacillota</taxon>
        <taxon>Bacilli</taxon>
        <taxon>Bacillales</taxon>
        <taxon>Alicyclobacillaceae</taxon>
        <taxon>Alicyclobacillus</taxon>
    </lineage>
</organism>
<evidence type="ECO:0000313" key="3">
    <source>
        <dbReference type="EMBL" id="MDQ0191645.1"/>
    </source>
</evidence>
<dbReference type="NCBIfam" id="NF033559">
    <property type="entry name" value="transpos_IS1634"/>
    <property type="match status" value="1"/>
</dbReference>
<dbReference type="SUPFAM" id="SSF53098">
    <property type="entry name" value="Ribonuclease H-like"/>
    <property type="match status" value="1"/>
</dbReference>
<name>A0ABT9XND1_9BACL</name>
<dbReference type="Proteomes" id="UP001232973">
    <property type="component" value="Unassembled WGS sequence"/>
</dbReference>
<dbReference type="Pfam" id="PF14104">
    <property type="entry name" value="DUF4277"/>
    <property type="match status" value="1"/>
</dbReference>
<feature type="domain" description="Transposase IS4-like" evidence="1">
    <location>
        <begin position="193"/>
        <end position="481"/>
    </location>
</feature>
<evidence type="ECO:0000259" key="2">
    <source>
        <dbReference type="Pfam" id="PF14104"/>
    </source>
</evidence>
<keyword evidence="4" id="KW-1185">Reference proteome</keyword>
<dbReference type="InterPro" id="IPR002559">
    <property type="entry name" value="Transposase_11"/>
</dbReference>
<feature type="domain" description="DUF4277" evidence="2">
    <location>
        <begin position="17"/>
        <end position="111"/>
    </location>
</feature>
<protein>
    <submittedName>
        <fullName evidence="3">Transposase</fullName>
    </submittedName>
</protein>
<evidence type="ECO:0000313" key="4">
    <source>
        <dbReference type="Proteomes" id="UP001232973"/>
    </source>
</evidence>
<accession>A0ABT9XND1</accession>
<reference evidence="3 4" key="1">
    <citation type="submission" date="2023-07" db="EMBL/GenBank/DDBJ databases">
        <title>Genomic Encyclopedia of Type Strains, Phase IV (KMG-IV): sequencing the most valuable type-strain genomes for metagenomic binning, comparative biology and taxonomic classification.</title>
        <authorList>
            <person name="Goeker M."/>
        </authorList>
    </citation>
    <scope>NUCLEOTIDE SEQUENCE [LARGE SCALE GENOMIC DNA]</scope>
    <source>
        <strain evidence="3 4">DSM 4006</strain>
    </source>
</reference>